<accession>A0A6M7UTS2</accession>
<name>A0A6M7UTS2_9HYPH</name>
<keyword evidence="3" id="KW-1185">Reference proteome</keyword>
<dbReference type="InterPro" id="IPR018712">
    <property type="entry name" value="Tle1-like_cat"/>
</dbReference>
<dbReference type="AlphaFoldDB" id="A0A6M7UTS2"/>
<gene>
    <name evidence="2" type="ORF">EB233_31575</name>
</gene>
<dbReference type="EMBL" id="CP033361">
    <property type="protein sequence ID" value="QKC79407.1"/>
    <property type="molecule type" value="Genomic_DNA"/>
</dbReference>
<evidence type="ECO:0000313" key="3">
    <source>
        <dbReference type="Proteomes" id="UP000503339"/>
    </source>
</evidence>
<sequence length="384" mass="43435">MLQAGDWMPRALIFLFDGTANEPTEPSAEPSNVFKLNSLVAESRSIGRRHRSQVTFYIPGIGTKFTSRGMFSKIRQLWFGDGVYEMVMRAYINLASNYRPGDDLLVIGFSRGAIAARLFCRLVSDFGLLQANSVRYFSDMFEGFSAATKGTFNSYAEAASKFRSQYSEQMLETPSIKFLGLFDCVGGPREFRNFLHVIDQRQSENVLRYVHLMSLHDMRDHFVLARLQPSNGESREIWVPGVHSDVGGGYRHDALANTCLFTMAIALQRDAGIALETTALSKLQDEIDTSLASHLVAVNREGPSVAKKKRNDYFLQSDKVHWIHFVLIGESVHWKDEAYEVYQNRLGDSLAPDDWTRKLLQKLGPFVAAELKRKSPPSRRSRSK</sequence>
<dbReference type="KEGG" id="merd:EB233_31575"/>
<organism evidence="2 3">
    <name type="scientific">Mesorhizobium erdmanii</name>
    <dbReference type="NCBI Taxonomy" id="1777866"/>
    <lineage>
        <taxon>Bacteria</taxon>
        <taxon>Pseudomonadati</taxon>
        <taxon>Pseudomonadota</taxon>
        <taxon>Alphaproteobacteria</taxon>
        <taxon>Hyphomicrobiales</taxon>
        <taxon>Phyllobacteriaceae</taxon>
        <taxon>Mesorhizobium</taxon>
    </lineage>
</organism>
<proteinExistence type="predicted"/>
<dbReference type="Proteomes" id="UP000503339">
    <property type="component" value="Chromosome"/>
</dbReference>
<feature type="domain" description="T6SS Phospholipase effector Tle1-like catalytic" evidence="1">
    <location>
        <begin position="10"/>
        <end position="263"/>
    </location>
</feature>
<dbReference type="PANTHER" id="PTHR33840">
    <property type="match status" value="1"/>
</dbReference>
<protein>
    <submittedName>
        <fullName evidence="2">DUF2235 domain-containing protein</fullName>
    </submittedName>
</protein>
<evidence type="ECO:0000259" key="1">
    <source>
        <dbReference type="Pfam" id="PF09994"/>
    </source>
</evidence>
<dbReference type="Pfam" id="PF09994">
    <property type="entry name" value="T6SS_Tle1-like_cat"/>
    <property type="match status" value="1"/>
</dbReference>
<reference evidence="2 3" key="1">
    <citation type="submission" date="2018-10" db="EMBL/GenBank/DDBJ databases">
        <authorList>
            <person name="Perry B.J."/>
            <person name="Sullivan J.T."/>
            <person name="Murphy R.J.T."/>
            <person name="Ramsay J.P."/>
            <person name="Ronson C.W."/>
        </authorList>
    </citation>
    <scope>NUCLEOTIDE SEQUENCE [LARGE SCALE GENOMIC DNA]</scope>
    <source>
        <strain evidence="2 3">NZP2014</strain>
    </source>
</reference>
<evidence type="ECO:0000313" key="2">
    <source>
        <dbReference type="EMBL" id="QKC79407.1"/>
    </source>
</evidence>
<dbReference type="PANTHER" id="PTHR33840:SF1">
    <property type="entry name" value="TLE1 PHOSPHOLIPASE DOMAIN-CONTAINING PROTEIN"/>
    <property type="match status" value="1"/>
</dbReference>